<name>A0A0G4EHV3_VITBC</name>
<dbReference type="InParanoid" id="A0A0G4EHV3"/>
<reference evidence="2 3" key="1">
    <citation type="submission" date="2014-11" db="EMBL/GenBank/DDBJ databases">
        <authorList>
            <person name="Zhu J."/>
            <person name="Qi W."/>
            <person name="Song R."/>
        </authorList>
    </citation>
    <scope>NUCLEOTIDE SEQUENCE [LARGE SCALE GENOMIC DNA]</scope>
</reference>
<feature type="compositionally biased region" description="Low complexity" evidence="1">
    <location>
        <begin position="86"/>
        <end position="101"/>
    </location>
</feature>
<sequence length="249" mass="27770">MYRSRSRGFSPSSTGEGELLVRLRIFFVAADRNDGRLLLLAADVVTMLIRPSQREEPGTDQPSPEEIRIRLARHSSQQADDHTKLSPASSSGFASASTRAAESPASPLVTLPEGDEFSPPGSEHLLCECRVQVTLLKWHCTWVRRTVVVSGVEALFCDEFQEQSASGHARRLVRQITRSLVSFPSPKSGKRVRETLKRSQIVGCRMREHNPKLEIVINTRCGAKWRLRCCTPESVSLLYRSLKPTTQSG</sequence>
<feature type="region of interest" description="Disordered" evidence="1">
    <location>
        <begin position="74"/>
        <end position="116"/>
    </location>
</feature>
<dbReference type="AlphaFoldDB" id="A0A0G4EHV3"/>
<gene>
    <name evidence="2" type="ORF">Vbra_7416</name>
</gene>
<proteinExistence type="predicted"/>
<dbReference type="VEuPathDB" id="CryptoDB:Vbra_7416"/>
<evidence type="ECO:0000313" key="2">
    <source>
        <dbReference type="EMBL" id="CEL95570.1"/>
    </source>
</evidence>
<keyword evidence="3" id="KW-1185">Reference proteome</keyword>
<evidence type="ECO:0000256" key="1">
    <source>
        <dbReference type="SAM" id="MobiDB-lite"/>
    </source>
</evidence>
<dbReference type="EMBL" id="CDMY01000231">
    <property type="protein sequence ID" value="CEL95570.1"/>
    <property type="molecule type" value="Genomic_DNA"/>
</dbReference>
<protein>
    <submittedName>
        <fullName evidence="2">Uncharacterized protein</fullName>
    </submittedName>
</protein>
<accession>A0A0G4EHV3</accession>
<organism evidence="2 3">
    <name type="scientific">Vitrella brassicaformis (strain CCMP3155)</name>
    <dbReference type="NCBI Taxonomy" id="1169540"/>
    <lineage>
        <taxon>Eukaryota</taxon>
        <taxon>Sar</taxon>
        <taxon>Alveolata</taxon>
        <taxon>Colpodellida</taxon>
        <taxon>Vitrellaceae</taxon>
        <taxon>Vitrella</taxon>
    </lineage>
</organism>
<dbReference type="Proteomes" id="UP000041254">
    <property type="component" value="Unassembled WGS sequence"/>
</dbReference>
<evidence type="ECO:0000313" key="3">
    <source>
        <dbReference type="Proteomes" id="UP000041254"/>
    </source>
</evidence>